<comment type="caution">
    <text evidence="3">The sequence shown here is derived from an EMBL/GenBank/DDBJ whole genome shotgun (WGS) entry which is preliminary data.</text>
</comment>
<keyword evidence="1" id="KW-0677">Repeat</keyword>
<dbReference type="Pfam" id="PF20430">
    <property type="entry name" value="Eplus_motif"/>
    <property type="match status" value="1"/>
</dbReference>
<evidence type="ECO:0000313" key="4">
    <source>
        <dbReference type="Proteomes" id="UP001370490"/>
    </source>
</evidence>
<name>A0AAN8W1E7_9MAGN</name>
<dbReference type="Pfam" id="PF01535">
    <property type="entry name" value="PPR"/>
    <property type="match status" value="1"/>
</dbReference>
<keyword evidence="4" id="KW-1185">Reference proteome</keyword>
<feature type="repeat" description="PPR" evidence="2">
    <location>
        <begin position="133"/>
        <end position="167"/>
    </location>
</feature>
<dbReference type="PANTHER" id="PTHR47926">
    <property type="entry name" value="PENTATRICOPEPTIDE REPEAT-CONTAINING PROTEIN"/>
    <property type="match status" value="1"/>
</dbReference>
<gene>
    <name evidence="3" type="ORF">RJ641_025690</name>
</gene>
<dbReference type="Proteomes" id="UP001370490">
    <property type="component" value="Unassembled WGS sequence"/>
</dbReference>
<accession>A0AAN8W1E7</accession>
<dbReference type="Gene3D" id="1.25.40.10">
    <property type="entry name" value="Tetratricopeptide repeat domain"/>
    <property type="match status" value="2"/>
</dbReference>
<dbReference type="EMBL" id="JBAMMX010000003">
    <property type="protein sequence ID" value="KAK6944588.1"/>
    <property type="molecule type" value="Genomic_DNA"/>
</dbReference>
<evidence type="ECO:0000313" key="3">
    <source>
        <dbReference type="EMBL" id="KAK6944588.1"/>
    </source>
</evidence>
<evidence type="ECO:0000256" key="1">
    <source>
        <dbReference type="ARBA" id="ARBA00022737"/>
    </source>
</evidence>
<sequence length="354" mass="39849">MLSHHLQDVCRVTLPAAASAAATHCRIIKTGCASHNTASLVSAYVHSGCLPLAHQLLLESLPFCSFNLLTGNLIIARYGHFHFNFARSVFDKMPVRDVVSWNSMIGACVKNEHFHDAIRFFKQMLSSPGIQPDEFTFASLLSGCARLGSFTRAKWLHDLMISKGIKLNSILSAALIDMYSKCGRIEEASGIFEITNQRSDVSVWNAMINGLAIHGLAFDAIKVFSQMEAENVAPDSITFLGKWNEAERFRDSMRRNRVRKNLGKSWLELAGAIHHFKAGDRSHPETKEIYRVLDGLLTRAKLEGFEPVQEFVMMDVSEEEKEGSLNNKLFLIVMRHGIKFIYVIGWWEVQLSFL</sequence>
<reference evidence="3 4" key="1">
    <citation type="submission" date="2023-12" db="EMBL/GenBank/DDBJ databases">
        <title>A high-quality genome assembly for Dillenia turbinata (Dilleniales).</title>
        <authorList>
            <person name="Chanderbali A."/>
        </authorList>
    </citation>
    <scope>NUCLEOTIDE SEQUENCE [LARGE SCALE GENOMIC DNA]</scope>
    <source>
        <strain evidence="3">LSX21</strain>
        <tissue evidence="3">Leaf</tissue>
    </source>
</reference>
<dbReference type="InterPro" id="IPR046849">
    <property type="entry name" value="E2_motif"/>
</dbReference>
<dbReference type="GO" id="GO:0003723">
    <property type="term" value="F:RNA binding"/>
    <property type="evidence" value="ECO:0007669"/>
    <property type="project" value="InterPro"/>
</dbReference>
<dbReference type="AlphaFoldDB" id="A0AAN8W1E7"/>
<organism evidence="3 4">
    <name type="scientific">Dillenia turbinata</name>
    <dbReference type="NCBI Taxonomy" id="194707"/>
    <lineage>
        <taxon>Eukaryota</taxon>
        <taxon>Viridiplantae</taxon>
        <taxon>Streptophyta</taxon>
        <taxon>Embryophyta</taxon>
        <taxon>Tracheophyta</taxon>
        <taxon>Spermatophyta</taxon>
        <taxon>Magnoliopsida</taxon>
        <taxon>eudicotyledons</taxon>
        <taxon>Gunneridae</taxon>
        <taxon>Pentapetalae</taxon>
        <taxon>Dilleniales</taxon>
        <taxon>Dilleniaceae</taxon>
        <taxon>Dillenia</taxon>
    </lineage>
</organism>
<dbReference type="InterPro" id="IPR046960">
    <property type="entry name" value="PPR_At4g14850-like_plant"/>
</dbReference>
<dbReference type="Pfam" id="PF13041">
    <property type="entry name" value="PPR_2"/>
    <property type="match status" value="2"/>
</dbReference>
<feature type="repeat" description="PPR" evidence="2">
    <location>
        <begin position="200"/>
        <end position="234"/>
    </location>
</feature>
<dbReference type="PANTHER" id="PTHR47926:SF360">
    <property type="entry name" value="PENTATRICOPEPTIDE REPEAT-CONTAINING PROTEIN"/>
    <property type="match status" value="1"/>
</dbReference>
<proteinExistence type="predicted"/>
<dbReference type="GO" id="GO:0009451">
    <property type="term" value="P:RNA modification"/>
    <property type="evidence" value="ECO:0007669"/>
    <property type="project" value="InterPro"/>
</dbReference>
<dbReference type="InterPro" id="IPR011990">
    <property type="entry name" value="TPR-like_helical_dom_sf"/>
</dbReference>
<dbReference type="PROSITE" id="PS51375">
    <property type="entry name" value="PPR"/>
    <property type="match status" value="3"/>
</dbReference>
<feature type="repeat" description="PPR" evidence="2">
    <location>
        <begin position="97"/>
        <end position="132"/>
    </location>
</feature>
<evidence type="ECO:0000256" key="2">
    <source>
        <dbReference type="PROSITE-ProRule" id="PRU00708"/>
    </source>
</evidence>
<dbReference type="InterPro" id="IPR002885">
    <property type="entry name" value="PPR_rpt"/>
</dbReference>
<dbReference type="NCBIfam" id="TIGR00756">
    <property type="entry name" value="PPR"/>
    <property type="match status" value="3"/>
</dbReference>
<protein>
    <submittedName>
        <fullName evidence="3">Pentatricopeptide repeat</fullName>
    </submittedName>
</protein>